<evidence type="ECO:0000256" key="1">
    <source>
        <dbReference type="SAM" id="MobiDB-lite"/>
    </source>
</evidence>
<protein>
    <submittedName>
        <fullName evidence="2">Uncharacterized protein</fullName>
    </submittedName>
</protein>
<dbReference type="PATRIC" id="fig|1423775.4.peg.773"/>
<keyword evidence="3" id="KW-1185">Reference proteome</keyword>
<dbReference type="eggNOG" id="ENOG5030AR6">
    <property type="taxonomic scope" value="Bacteria"/>
</dbReference>
<name>A0A0R1KCK9_9LACO</name>
<dbReference type="STRING" id="1423775.FD03_GL000756"/>
<organism evidence="2 3">
    <name type="scientific">Companilactobacillus nodensis DSM 19682 = JCM 14932 = NBRC 107160</name>
    <dbReference type="NCBI Taxonomy" id="1423775"/>
    <lineage>
        <taxon>Bacteria</taxon>
        <taxon>Bacillati</taxon>
        <taxon>Bacillota</taxon>
        <taxon>Bacilli</taxon>
        <taxon>Lactobacillales</taxon>
        <taxon>Lactobacillaceae</taxon>
        <taxon>Companilactobacillus</taxon>
    </lineage>
</organism>
<sequence>MTGLSVLFLAGCQSADDSDRDSAKDKEASAQQVQKQTIAKNKTKWDAQVAKAKKIDVTSIGETSSYVFPSSIKKFKEAKSLLIKGTVVNYEKLSYIHDDAYTKASIKIDKVLLGNQKKLEGKTVTLILHGGLTKSSDYLSDKNDLEYNGVSVNPHSDEELYIHDTDAPLPAIGSSIITDINYVEYDDQDSTAFANAMRLNKIKTKTVYRPRAEQFTLWVKDAGAKEYVLNNENQRNNADPNDLSSETAFTKEINDAYNK</sequence>
<dbReference type="AlphaFoldDB" id="A0A0R1KCK9"/>
<proteinExistence type="predicted"/>
<dbReference type="Proteomes" id="UP000051248">
    <property type="component" value="Unassembled WGS sequence"/>
</dbReference>
<feature type="region of interest" description="Disordered" evidence="1">
    <location>
        <begin position="15"/>
        <end position="35"/>
    </location>
</feature>
<dbReference type="EMBL" id="AZDZ01000001">
    <property type="protein sequence ID" value="KRK81164.1"/>
    <property type="molecule type" value="Genomic_DNA"/>
</dbReference>
<evidence type="ECO:0000313" key="3">
    <source>
        <dbReference type="Proteomes" id="UP000051248"/>
    </source>
</evidence>
<comment type="caution">
    <text evidence="2">The sequence shown here is derived from an EMBL/GenBank/DDBJ whole genome shotgun (WGS) entry which is preliminary data.</text>
</comment>
<reference evidence="2 3" key="1">
    <citation type="journal article" date="2015" name="Genome Announc.">
        <title>Expanding the biotechnology potential of lactobacilli through comparative genomics of 213 strains and associated genera.</title>
        <authorList>
            <person name="Sun Z."/>
            <person name="Harris H.M."/>
            <person name="McCann A."/>
            <person name="Guo C."/>
            <person name="Argimon S."/>
            <person name="Zhang W."/>
            <person name="Yang X."/>
            <person name="Jeffery I.B."/>
            <person name="Cooney J.C."/>
            <person name="Kagawa T.F."/>
            <person name="Liu W."/>
            <person name="Song Y."/>
            <person name="Salvetti E."/>
            <person name="Wrobel A."/>
            <person name="Rasinkangas P."/>
            <person name="Parkhill J."/>
            <person name="Rea M.C."/>
            <person name="O'Sullivan O."/>
            <person name="Ritari J."/>
            <person name="Douillard F.P."/>
            <person name="Paul Ross R."/>
            <person name="Yang R."/>
            <person name="Briner A.E."/>
            <person name="Felis G.E."/>
            <person name="de Vos W.M."/>
            <person name="Barrangou R."/>
            <person name="Klaenhammer T.R."/>
            <person name="Caufield P.W."/>
            <person name="Cui Y."/>
            <person name="Zhang H."/>
            <person name="O'Toole P.W."/>
        </authorList>
    </citation>
    <scope>NUCLEOTIDE SEQUENCE [LARGE SCALE GENOMIC DNA]</scope>
    <source>
        <strain evidence="2 3">DSM 19682</strain>
    </source>
</reference>
<accession>A0A0R1KCK9</accession>
<evidence type="ECO:0000313" key="2">
    <source>
        <dbReference type="EMBL" id="KRK81164.1"/>
    </source>
</evidence>
<gene>
    <name evidence="2" type="ORF">FD03_GL000756</name>
</gene>